<reference evidence="2 3" key="1">
    <citation type="journal article" date="2020" name="Int. J. Syst. Evol. Microbiol.">
        <title>Description of Erysipelothrix piscisicarius sp. nov., an emergent fish pathogen, and assessment of virulence using a tiger barb (Puntigrus tetrazona) infection model.</title>
        <authorList>
            <person name="Pomaranski E.K."/>
            <person name="Griffin M.J."/>
            <person name="Camus A.C."/>
            <person name="Armwood A.R."/>
            <person name="Shelley J."/>
            <person name="Waldbieser G.C."/>
            <person name="LaFrentz B.R."/>
            <person name="Garcia J.C."/>
            <person name="Yanong R."/>
            <person name="Soto E."/>
        </authorList>
    </citation>
    <scope>NUCLEOTIDE SEQUENCE [LARGE SCALE GENOMIC DNA]</scope>
    <source>
        <strain evidence="2 3">15TAL0474</strain>
    </source>
</reference>
<accession>A0A3Q8S2S9</accession>
<evidence type="ECO:0000313" key="3">
    <source>
        <dbReference type="Proteomes" id="UP000278804"/>
    </source>
</evidence>
<keyword evidence="1" id="KW-0472">Membrane</keyword>
<dbReference type="EMBL" id="CP034234">
    <property type="protein sequence ID" value="AZK44250.1"/>
    <property type="molecule type" value="Genomic_DNA"/>
</dbReference>
<feature type="transmembrane region" description="Helical" evidence="1">
    <location>
        <begin position="299"/>
        <end position="320"/>
    </location>
</feature>
<evidence type="ECO:0008006" key="4">
    <source>
        <dbReference type="Google" id="ProtNLM"/>
    </source>
</evidence>
<keyword evidence="3" id="KW-1185">Reference proteome</keyword>
<keyword evidence="1" id="KW-0812">Transmembrane</keyword>
<protein>
    <recommendedName>
        <fullName evidence="4">Type II secretion system protein GspF domain-containing protein</fullName>
    </recommendedName>
</protein>
<sequence length="326" mass="38003">MNFQINFKFMTTLIKHVKTNLLSISETDKSVLRLLVVGLSFQEIKFYLNIKDQSFDAYLHRILPINLYALYPQVSGITLLKLYDELKTRKAYRFKLLCQSLGYWIFLHAVVLFMFVFYRNLLYPAVAKELEVFSNNQIYSNVSQILSRILLYLQMLFLILFILALSVCSHKKIRMMIGAVINGIWKDNLLVLYLSEQFCLFFSMIYPETKTTRLTLKCLRTSLSKTLSGSIAFEIERLLEQGQDISDALSHASLHSLIKSNMREGFLFNNLESVFVTCLNLTDILILHNLTKVIRTYRMFVSINIIMIVVIYYELVMIPLKLMEGL</sequence>
<gene>
    <name evidence="2" type="ORF">EEI45_05365</name>
</gene>
<dbReference type="AlphaFoldDB" id="A0A3Q8S2S9"/>
<evidence type="ECO:0000313" key="2">
    <source>
        <dbReference type="EMBL" id="AZK44250.1"/>
    </source>
</evidence>
<feature type="transmembrane region" description="Helical" evidence="1">
    <location>
        <begin position="96"/>
        <end position="118"/>
    </location>
</feature>
<proteinExistence type="predicted"/>
<evidence type="ECO:0000256" key="1">
    <source>
        <dbReference type="SAM" id="Phobius"/>
    </source>
</evidence>
<name>A0A3Q8S2S9_9FIRM</name>
<dbReference type="RefSeq" id="WP_125164427.1">
    <property type="nucleotide sequence ID" value="NZ_CP034234.1"/>
</dbReference>
<keyword evidence="1" id="KW-1133">Transmembrane helix</keyword>
<feature type="transmembrane region" description="Helical" evidence="1">
    <location>
        <begin position="149"/>
        <end position="168"/>
    </location>
</feature>
<dbReference type="KEGG" id="eri:EEI45_05365"/>
<dbReference type="Proteomes" id="UP000278804">
    <property type="component" value="Chromosome"/>
</dbReference>
<organism evidence="2 3">
    <name type="scientific">Erysipelothrix piscisicarius</name>
    <dbReference type="NCBI Taxonomy" id="2485784"/>
    <lineage>
        <taxon>Bacteria</taxon>
        <taxon>Bacillati</taxon>
        <taxon>Bacillota</taxon>
        <taxon>Erysipelotrichia</taxon>
        <taxon>Erysipelotrichales</taxon>
        <taxon>Erysipelotrichaceae</taxon>
        <taxon>Erysipelothrix</taxon>
    </lineage>
</organism>